<evidence type="ECO:0000313" key="2">
    <source>
        <dbReference type="EMBL" id="QDS73910.1"/>
    </source>
</evidence>
<dbReference type="OrthoDB" id="3940339at2759"/>
<feature type="region of interest" description="Disordered" evidence="1">
    <location>
        <begin position="939"/>
        <end position="1053"/>
    </location>
</feature>
<dbReference type="AlphaFoldDB" id="A0A517LE49"/>
<feature type="compositionally biased region" description="Basic and acidic residues" evidence="1">
    <location>
        <begin position="433"/>
        <end position="444"/>
    </location>
</feature>
<feature type="compositionally biased region" description="Polar residues" evidence="1">
    <location>
        <begin position="79"/>
        <end position="91"/>
    </location>
</feature>
<gene>
    <name evidence="2" type="ORF">FKW77_007390</name>
</gene>
<evidence type="ECO:0000256" key="1">
    <source>
        <dbReference type="SAM" id="MobiDB-lite"/>
    </source>
</evidence>
<feature type="region of interest" description="Disordered" evidence="1">
    <location>
        <begin position="153"/>
        <end position="182"/>
    </location>
</feature>
<feature type="compositionally biased region" description="Polar residues" evidence="1">
    <location>
        <begin position="156"/>
        <end position="175"/>
    </location>
</feature>
<feature type="compositionally biased region" description="Polar residues" evidence="1">
    <location>
        <begin position="504"/>
        <end position="522"/>
    </location>
</feature>
<feature type="compositionally biased region" description="Polar residues" evidence="1">
    <location>
        <begin position="811"/>
        <end position="820"/>
    </location>
</feature>
<feature type="region of interest" description="Disordered" evidence="1">
    <location>
        <begin position="662"/>
        <end position="766"/>
    </location>
</feature>
<feature type="compositionally biased region" description="Polar residues" evidence="1">
    <location>
        <begin position="274"/>
        <end position="291"/>
    </location>
</feature>
<keyword evidence="3" id="KW-1185">Reference proteome</keyword>
<dbReference type="EMBL" id="CP042194">
    <property type="protein sequence ID" value="QDS73910.1"/>
    <property type="molecule type" value="Genomic_DNA"/>
</dbReference>
<feature type="compositionally biased region" description="Polar residues" evidence="1">
    <location>
        <begin position="543"/>
        <end position="559"/>
    </location>
</feature>
<feature type="region of interest" description="Disordered" evidence="1">
    <location>
        <begin position="335"/>
        <end position="362"/>
    </location>
</feature>
<feature type="compositionally biased region" description="Basic and acidic residues" evidence="1">
    <location>
        <begin position="458"/>
        <end position="468"/>
    </location>
</feature>
<feature type="region of interest" description="Disordered" evidence="1">
    <location>
        <begin position="68"/>
        <end position="98"/>
    </location>
</feature>
<sequence length="1154" mass="126013">MIDSLLPEHGADHAVQNIMGARPTSTTVPRSHPDFSKKLKHLQQSDPVNPKDLIERLELFRVEQSAHPDGIVPRRVRKPQTSTTNSEITSGPPTPPHNVLRNSILPDSLSHIFQFQKLVDDVAGNQLRSTSTRAEPVGENPAYPIPVAVVSPPSARQSTETSNDSSLCLTTTISGNVPPPPRSSRIEPLKEDIFSAQNEPVLSSERDADARGRRKSMPYVPRTAAKQLLETTTPTAAKRQSMYKIAQHAEEQSFESLPFLTLAPVSPIHNTFSNNAPRNTAVSSPRHSTLSPGARTSIATGSTLTNYMTAPTSPAAQPIDSINSVALPPANVTPRLEKRRSWHPRNLMSSIKPTKSESNDRRQTGFQTTAVMVEAARQGQAKEVKIKPRPRSTAFENISVGTFTVPERPEKGDDPSMATLGESNTKNSRVTKQSKETPAKESPAKESIWNRRLRRKTTGAEEAERPKDVASSMPTIDKLRGKQLAMREKALADSKKAKGDRTTNSKSAPLQSGKSSSDQLSTAPADHHETKRRGTRTLEIVPPTTSTQMTRQRDSSPPASHNPPKPVQPQETPRNPVEASPVKRTKGEDYPEIATSRCKDSPSTAISPLALSLGVSSLPRGIHLLDDTPTSGDGIRGAFPFPEELDQYPGAQHHIAYPVEAKAEPTESPRHQRDPLKPKLLLGPFPTSRSPSPSLHSPVQPFPPPPRSATVERKPYKNHSPMGNGPAEQLMPWDQPVPLDVPHSLDYTRSGSPTLEQRQPSHAREVSITKVVSAPRMVSSPAITPTLEISFPRKISQCDILPPRDAPSPKDNLSSSTKQKSPVIPQWPGFSSKSSKDAMSFEATQPQLQRKRSQPILNQYGEPPLRPRASSIDVKRSFDPTQTPMSRAKQNPLRPKTSGGLLTTPVYTIEVRDSEIAEMTPASVKLLREQQSLLRRRALAAAGHSDPDAALKRSPTPLAEFRDKVRGKNSSPAPANKPNRRSTAPLAGPGSARNPRPSRQFNEPSPRVSLDRQGRIQTHLGSGAAERNPVRSPLDSLRSTPLSTTQSSPMRMKSLPASVLLPSTTPTTAHHSATTSVSTIGVPHVSGSQMMEESKAGRERGTNAGRARYKLPSARSATVPFVDEKMSVERVEAEKGSATRKRGKDKWWKVWRAV</sequence>
<feature type="compositionally biased region" description="Polar residues" evidence="1">
    <location>
        <begin position="747"/>
        <end position="760"/>
    </location>
</feature>
<feature type="compositionally biased region" description="Polar residues" evidence="1">
    <location>
        <begin position="421"/>
        <end position="431"/>
    </location>
</feature>
<accession>A0A517LE49</accession>
<name>A0A517LE49_9PEZI</name>
<protein>
    <submittedName>
        <fullName evidence="2">Uncharacterized protein</fullName>
    </submittedName>
</protein>
<feature type="region of interest" description="Disordered" evidence="1">
    <location>
        <begin position="798"/>
        <end position="901"/>
    </location>
</feature>
<feature type="compositionally biased region" description="Basic and acidic residues" evidence="1">
    <location>
        <begin position="477"/>
        <end position="503"/>
    </location>
</feature>
<organism evidence="2 3">
    <name type="scientific">Venturia effusa</name>
    <dbReference type="NCBI Taxonomy" id="50376"/>
    <lineage>
        <taxon>Eukaryota</taxon>
        <taxon>Fungi</taxon>
        <taxon>Dikarya</taxon>
        <taxon>Ascomycota</taxon>
        <taxon>Pezizomycotina</taxon>
        <taxon>Dothideomycetes</taxon>
        <taxon>Pleosporomycetidae</taxon>
        <taxon>Venturiales</taxon>
        <taxon>Venturiaceae</taxon>
        <taxon>Venturia</taxon>
    </lineage>
</organism>
<reference evidence="2 3" key="1">
    <citation type="submission" date="2019-07" db="EMBL/GenBank/DDBJ databases">
        <title>Finished genome of Venturia effusa.</title>
        <authorList>
            <person name="Young C.A."/>
            <person name="Cox M.P."/>
            <person name="Ganley A.R.D."/>
            <person name="David W.J."/>
        </authorList>
    </citation>
    <scope>NUCLEOTIDE SEQUENCE [LARGE SCALE GENOMIC DNA]</scope>
    <source>
        <strain evidence="3">albino</strain>
    </source>
</reference>
<feature type="compositionally biased region" description="Basic and acidic residues" evidence="1">
    <location>
        <begin position="662"/>
        <end position="677"/>
    </location>
</feature>
<proteinExistence type="predicted"/>
<feature type="region of interest" description="Disordered" evidence="1">
    <location>
        <begin position="274"/>
        <end position="295"/>
    </location>
</feature>
<dbReference type="Proteomes" id="UP000316270">
    <property type="component" value="Chromosome 10"/>
</dbReference>
<feature type="region of interest" description="Disordered" evidence="1">
    <location>
        <begin position="381"/>
        <end position="604"/>
    </location>
</feature>
<feature type="compositionally biased region" description="Polar residues" evidence="1">
    <location>
        <begin position="1037"/>
        <end position="1049"/>
    </location>
</feature>
<evidence type="ECO:0000313" key="3">
    <source>
        <dbReference type="Proteomes" id="UP000316270"/>
    </source>
</evidence>
<feature type="compositionally biased region" description="Polar residues" evidence="1">
    <location>
        <begin position="879"/>
        <end position="889"/>
    </location>
</feature>